<gene>
    <name evidence="1" type="ORF">PHPALM_32040</name>
</gene>
<dbReference type="OrthoDB" id="131487at2759"/>
<accession>A0A2P4X127</accession>
<feature type="non-terminal residue" evidence="1">
    <location>
        <position position="1"/>
    </location>
</feature>
<sequence length="130" mass="15260">RKDQVSSGYEKHREVTKSELAEIEIPTRGVVSWRRRGILTRFSPRDTPSGTVQASRGGRPSLRIPYRKVDRTMVWEPGFWLYPTKVCHLYLMDPSTRNDQGKRYTLEEQIELAEREEPSRTQWTAYCTDV</sequence>
<dbReference type="Proteomes" id="UP000237271">
    <property type="component" value="Unassembled WGS sequence"/>
</dbReference>
<name>A0A2P4X127_9STRA</name>
<comment type="caution">
    <text evidence="1">The sequence shown here is derived from an EMBL/GenBank/DDBJ whole genome shotgun (WGS) entry which is preliminary data.</text>
</comment>
<reference evidence="1 2" key="1">
    <citation type="journal article" date="2017" name="Genome Biol. Evol.">
        <title>Phytophthora megakarya and P. palmivora, closely related causal agents of cacao black pod rot, underwent increases in genome sizes and gene numbers by different mechanisms.</title>
        <authorList>
            <person name="Ali S.S."/>
            <person name="Shao J."/>
            <person name="Lary D.J."/>
            <person name="Kronmiller B."/>
            <person name="Shen D."/>
            <person name="Strem M.D."/>
            <person name="Amoako-Attah I."/>
            <person name="Akrofi A.Y."/>
            <person name="Begoude B.A."/>
            <person name="Ten Hoopen G.M."/>
            <person name="Coulibaly K."/>
            <person name="Kebe B.I."/>
            <person name="Melnick R.L."/>
            <person name="Guiltinan M.J."/>
            <person name="Tyler B.M."/>
            <person name="Meinhardt L.W."/>
            <person name="Bailey B.A."/>
        </authorList>
    </citation>
    <scope>NUCLEOTIDE SEQUENCE [LARGE SCALE GENOMIC DNA]</scope>
    <source>
        <strain evidence="2">sbr112.9</strain>
    </source>
</reference>
<dbReference type="AlphaFoldDB" id="A0A2P4X127"/>
<organism evidence="1 2">
    <name type="scientific">Phytophthora palmivora</name>
    <dbReference type="NCBI Taxonomy" id="4796"/>
    <lineage>
        <taxon>Eukaryota</taxon>
        <taxon>Sar</taxon>
        <taxon>Stramenopiles</taxon>
        <taxon>Oomycota</taxon>
        <taxon>Peronosporomycetes</taxon>
        <taxon>Peronosporales</taxon>
        <taxon>Peronosporaceae</taxon>
        <taxon>Phytophthora</taxon>
    </lineage>
</organism>
<dbReference type="EMBL" id="NCKW01017258">
    <property type="protein sequence ID" value="POM59260.1"/>
    <property type="molecule type" value="Genomic_DNA"/>
</dbReference>
<evidence type="ECO:0000313" key="2">
    <source>
        <dbReference type="Proteomes" id="UP000237271"/>
    </source>
</evidence>
<keyword evidence="2" id="KW-1185">Reference proteome</keyword>
<protein>
    <submittedName>
        <fullName evidence="1">Uncharacterized protein</fullName>
    </submittedName>
</protein>
<evidence type="ECO:0000313" key="1">
    <source>
        <dbReference type="EMBL" id="POM59260.1"/>
    </source>
</evidence>
<proteinExistence type="predicted"/>